<comment type="caution">
    <text evidence="4">The sequence shown here is derived from an EMBL/GenBank/DDBJ whole genome shotgun (WGS) entry which is preliminary data.</text>
</comment>
<evidence type="ECO:0000313" key="4">
    <source>
        <dbReference type="EMBL" id="MFC5583176.1"/>
    </source>
</evidence>
<dbReference type="InterPro" id="IPR016181">
    <property type="entry name" value="Acyl_CoA_acyltransferase"/>
</dbReference>
<dbReference type="EMBL" id="JBHSNG010000036">
    <property type="protein sequence ID" value="MFC5583176.1"/>
    <property type="molecule type" value="Genomic_DNA"/>
</dbReference>
<sequence>MTSGFKQQLPATVRRAGPADAGALVALCVEHARYERAAYDPNGKAARLEQVLSGASSRLTVWVAEANGTAVGYVSATNEFSTWSVSEFLHMDCLFVREGYRGLGVGAMLMATLVGYARERGYAEIQWQTPDWNTDAERFYRREGGLAQRKFRFSLAVVASAGRDGSFSAPASSS</sequence>
<gene>
    <name evidence="4" type="ORF">ACFPPB_18845</name>
</gene>
<dbReference type="PANTHER" id="PTHR10545">
    <property type="entry name" value="DIAMINE N-ACETYLTRANSFERASE"/>
    <property type="match status" value="1"/>
</dbReference>
<dbReference type="InterPro" id="IPR051016">
    <property type="entry name" value="Diverse_Substrate_AcTransf"/>
</dbReference>
<dbReference type="PANTHER" id="PTHR10545:SF29">
    <property type="entry name" value="GH14572P-RELATED"/>
    <property type="match status" value="1"/>
</dbReference>
<dbReference type="RefSeq" id="WP_377329961.1">
    <property type="nucleotide sequence ID" value="NZ_JBHSNG010000036.1"/>
</dbReference>
<name>A0ABW0T3I3_9GAMM</name>
<dbReference type="Proteomes" id="UP001596111">
    <property type="component" value="Unassembled WGS sequence"/>
</dbReference>
<dbReference type="SUPFAM" id="SSF55729">
    <property type="entry name" value="Acyl-CoA N-acyltransferases (Nat)"/>
    <property type="match status" value="1"/>
</dbReference>
<evidence type="ECO:0000256" key="2">
    <source>
        <dbReference type="ARBA" id="ARBA00023315"/>
    </source>
</evidence>
<feature type="domain" description="N-acetyltransferase" evidence="3">
    <location>
        <begin position="11"/>
        <end position="174"/>
    </location>
</feature>
<dbReference type="PROSITE" id="PS51186">
    <property type="entry name" value="GNAT"/>
    <property type="match status" value="1"/>
</dbReference>
<accession>A0ABW0T3I3</accession>
<dbReference type="Gene3D" id="3.40.630.30">
    <property type="match status" value="1"/>
</dbReference>
<evidence type="ECO:0000259" key="3">
    <source>
        <dbReference type="PROSITE" id="PS51186"/>
    </source>
</evidence>
<dbReference type="GO" id="GO:0016746">
    <property type="term" value="F:acyltransferase activity"/>
    <property type="evidence" value="ECO:0007669"/>
    <property type="project" value="UniProtKB-KW"/>
</dbReference>
<dbReference type="CDD" id="cd04301">
    <property type="entry name" value="NAT_SF"/>
    <property type="match status" value="1"/>
</dbReference>
<dbReference type="InterPro" id="IPR000182">
    <property type="entry name" value="GNAT_dom"/>
</dbReference>
<dbReference type="Pfam" id="PF00583">
    <property type="entry name" value="Acetyltransf_1"/>
    <property type="match status" value="1"/>
</dbReference>
<dbReference type="EC" id="2.3.-.-" evidence="4"/>
<organism evidence="4 5">
    <name type="scientific">Rhodanobacter terrae</name>
    <dbReference type="NCBI Taxonomy" id="418647"/>
    <lineage>
        <taxon>Bacteria</taxon>
        <taxon>Pseudomonadati</taxon>
        <taxon>Pseudomonadota</taxon>
        <taxon>Gammaproteobacteria</taxon>
        <taxon>Lysobacterales</taxon>
        <taxon>Rhodanobacteraceae</taxon>
        <taxon>Rhodanobacter</taxon>
    </lineage>
</organism>
<reference evidence="5" key="1">
    <citation type="journal article" date="2019" name="Int. J. Syst. Evol. Microbiol.">
        <title>The Global Catalogue of Microorganisms (GCM) 10K type strain sequencing project: providing services to taxonomists for standard genome sequencing and annotation.</title>
        <authorList>
            <consortium name="The Broad Institute Genomics Platform"/>
            <consortium name="The Broad Institute Genome Sequencing Center for Infectious Disease"/>
            <person name="Wu L."/>
            <person name="Ma J."/>
        </authorList>
    </citation>
    <scope>NUCLEOTIDE SEQUENCE [LARGE SCALE GENOMIC DNA]</scope>
    <source>
        <strain evidence="5">CGMCC 1.13587</strain>
    </source>
</reference>
<evidence type="ECO:0000313" key="5">
    <source>
        <dbReference type="Proteomes" id="UP001596111"/>
    </source>
</evidence>
<proteinExistence type="predicted"/>
<protein>
    <submittedName>
        <fullName evidence="4">GNAT family N-acetyltransferase</fullName>
        <ecNumber evidence="4">2.3.-.-</ecNumber>
    </submittedName>
</protein>
<keyword evidence="2 4" id="KW-0012">Acyltransferase</keyword>
<keyword evidence="5" id="KW-1185">Reference proteome</keyword>
<evidence type="ECO:0000256" key="1">
    <source>
        <dbReference type="ARBA" id="ARBA00022679"/>
    </source>
</evidence>
<keyword evidence="1 4" id="KW-0808">Transferase</keyword>